<protein>
    <submittedName>
        <fullName evidence="1">Uncharacterized protein</fullName>
    </submittedName>
</protein>
<dbReference type="RefSeq" id="WP_164362599.1">
    <property type="nucleotide sequence ID" value="NZ_CP066776.1"/>
</dbReference>
<reference evidence="1 2" key="1">
    <citation type="submission" date="2020-12" db="EMBL/GenBank/DDBJ databases">
        <title>Sulforoseuscoccus oceanibium gen. nov., sp. nov., a representative of the phylum Verrucomicrobia with special cytoplasmic membrane, and proposal of Sulforoseuscoccusaceae fam. nov.</title>
        <authorList>
            <person name="Xi F."/>
        </authorList>
    </citation>
    <scope>NUCLEOTIDE SEQUENCE [LARGE SCALE GENOMIC DNA]</scope>
    <source>
        <strain evidence="1 2">T37</strain>
    </source>
</reference>
<accession>A0A6B3L3E4</accession>
<dbReference type="KEGG" id="soa:G3M56_009320"/>
<proteinExistence type="predicted"/>
<dbReference type="EMBL" id="CP066776">
    <property type="protein sequence ID" value="QQL44093.1"/>
    <property type="molecule type" value="Genomic_DNA"/>
</dbReference>
<dbReference type="Proteomes" id="UP000475117">
    <property type="component" value="Chromosome"/>
</dbReference>
<evidence type="ECO:0000313" key="2">
    <source>
        <dbReference type="Proteomes" id="UP000475117"/>
    </source>
</evidence>
<evidence type="ECO:0000313" key="1">
    <source>
        <dbReference type="EMBL" id="QQL44093.1"/>
    </source>
</evidence>
<dbReference type="AlphaFoldDB" id="A0A6B3L3E4"/>
<name>A0A6B3L3E4_9BACT</name>
<dbReference type="PROSITE" id="PS51257">
    <property type="entry name" value="PROKAR_LIPOPROTEIN"/>
    <property type="match status" value="1"/>
</dbReference>
<keyword evidence="2" id="KW-1185">Reference proteome</keyword>
<organism evidence="1 2">
    <name type="scientific">Sulfuriroseicoccus oceanibius</name>
    <dbReference type="NCBI Taxonomy" id="2707525"/>
    <lineage>
        <taxon>Bacteria</taxon>
        <taxon>Pseudomonadati</taxon>
        <taxon>Verrucomicrobiota</taxon>
        <taxon>Verrucomicrobiia</taxon>
        <taxon>Verrucomicrobiales</taxon>
        <taxon>Verrucomicrobiaceae</taxon>
        <taxon>Sulfuriroseicoccus</taxon>
    </lineage>
</organism>
<gene>
    <name evidence="1" type="ORF">G3M56_009320</name>
</gene>
<sequence length="189" mass="21361">MKRLFVLAVSLSAIVSCSAQEERLVVAEIPNFTELESWVNFVKRDDFTLLKSFDRKGYFVGVFKDSRGDLAICTYWKDNSNPKPHDGSCYDVQDLYGNSLHDTDSDRNPSIYRVLVIEDPQQEINWIDGTLFPLTKDAPDRARLIFRVSKSGGTWSNILDEVIELTQEKSSEQVGAANRDNAGDCSQDL</sequence>